<dbReference type="EMBL" id="JBIAUT010000009">
    <property type="protein sequence ID" value="MFF4219193.1"/>
    <property type="molecule type" value="Genomic_DNA"/>
</dbReference>
<evidence type="ECO:0000256" key="5">
    <source>
        <dbReference type="SAM" id="MobiDB-lite"/>
    </source>
</evidence>
<dbReference type="Gene3D" id="1.10.630.10">
    <property type="entry name" value="Cytochrome P450"/>
    <property type="match status" value="1"/>
</dbReference>
<dbReference type="Proteomes" id="UP001602123">
    <property type="component" value="Unassembled WGS sequence"/>
</dbReference>
<feature type="region of interest" description="Disordered" evidence="5">
    <location>
        <begin position="438"/>
        <end position="457"/>
    </location>
</feature>
<evidence type="ECO:0000256" key="3">
    <source>
        <dbReference type="ARBA" id="ARBA00022723"/>
    </source>
</evidence>
<gene>
    <name evidence="6" type="ORF">ACFYZM_23315</name>
</gene>
<dbReference type="SUPFAM" id="SSF48264">
    <property type="entry name" value="Cytochrome P450"/>
    <property type="match status" value="1"/>
</dbReference>
<keyword evidence="4" id="KW-0408">Iron</keyword>
<dbReference type="RefSeq" id="WP_388630337.1">
    <property type="nucleotide sequence ID" value="NZ_JBIAUT010000009.1"/>
</dbReference>
<reference evidence="6 7" key="1">
    <citation type="submission" date="2024-10" db="EMBL/GenBank/DDBJ databases">
        <title>The Natural Products Discovery Center: Release of the First 8490 Sequenced Strains for Exploring Actinobacteria Biosynthetic Diversity.</title>
        <authorList>
            <person name="Kalkreuter E."/>
            <person name="Kautsar S.A."/>
            <person name="Yang D."/>
            <person name="Bader C.D."/>
            <person name="Teijaro C.N."/>
            <person name="Fluegel L."/>
            <person name="Davis C.M."/>
            <person name="Simpson J.R."/>
            <person name="Lauterbach L."/>
            <person name="Steele A.D."/>
            <person name="Gui C."/>
            <person name="Meng S."/>
            <person name="Li G."/>
            <person name="Viehrig K."/>
            <person name="Ye F."/>
            <person name="Su P."/>
            <person name="Kiefer A.F."/>
            <person name="Nichols A."/>
            <person name="Cepeda A.J."/>
            <person name="Yan W."/>
            <person name="Fan B."/>
            <person name="Jiang Y."/>
            <person name="Adhikari A."/>
            <person name="Zheng C.-J."/>
            <person name="Schuster L."/>
            <person name="Cowan T.M."/>
            <person name="Smanski M.J."/>
            <person name="Chevrette M.G."/>
            <person name="De Carvalho L.P.S."/>
            <person name="Shen B."/>
        </authorList>
    </citation>
    <scope>NUCLEOTIDE SEQUENCE [LARGE SCALE GENOMIC DNA]</scope>
    <source>
        <strain evidence="6 7">NPDC001650</strain>
    </source>
</reference>
<sequence>MTAQAHTASSPSPEGQRLPVVKGGLPMMGHAIPFARDPVGFLLRAHGRQGEAVAFSLPGRRVASFCGPQANAAVLSLDDSEADRRPVYEPLVTPLVGPGAIFDVPAEVKTWHDSLLLSLLRRDALARHAPDMFDQVERYIAPWPTSGTFELMTVMRDLAARITAHCLIGPRFNRTVGPALATLLDQLQAAFFMSFVVGSRSLLPHHRRADRARKTLTRAIKEIAPHDRPEDSERSHFEELMSAVGPDGRSLDEDTAAAVMLGWLFASASTPAHAAWTGVLLLQHPQWLPVLRAEQEAAFTDHPPASLSALHGLERLGHCLLEAERLHPAVWLLARTAVRDLCIRGYRVPRGHLVCVSPGASHRLPGVFRDPGTFDPDRYLPDRREHRATPCALIGFSGGRHPCLGMSFALQTTKVIWSVLLRAFDLELADPDVREARTDLKHPPRRPCTVRYRRRNR</sequence>
<dbReference type="PANTHER" id="PTHR24304">
    <property type="entry name" value="CYTOCHROME P450 FAMILY 7"/>
    <property type="match status" value="1"/>
</dbReference>
<dbReference type="PRINTS" id="PR00465">
    <property type="entry name" value="EP450IV"/>
</dbReference>
<proteinExistence type="inferred from homology"/>
<dbReference type="Pfam" id="PF00067">
    <property type="entry name" value="p450"/>
    <property type="match status" value="1"/>
</dbReference>
<evidence type="ECO:0000256" key="1">
    <source>
        <dbReference type="ARBA" id="ARBA00010617"/>
    </source>
</evidence>
<dbReference type="InterPro" id="IPR002403">
    <property type="entry name" value="Cyt_P450_E_grp-IV"/>
</dbReference>
<evidence type="ECO:0000313" key="7">
    <source>
        <dbReference type="Proteomes" id="UP001602123"/>
    </source>
</evidence>
<feature type="region of interest" description="Disordered" evidence="5">
    <location>
        <begin position="1"/>
        <end position="22"/>
    </location>
</feature>
<protein>
    <submittedName>
        <fullName evidence="6">Cytochrome P450</fullName>
    </submittedName>
</protein>
<name>A0ABW6U5F0_9ACTN</name>
<comment type="caution">
    <text evidence="6">The sequence shown here is derived from an EMBL/GenBank/DDBJ whole genome shotgun (WGS) entry which is preliminary data.</text>
</comment>
<comment type="similarity">
    <text evidence="1">Belongs to the cytochrome P450 family.</text>
</comment>
<evidence type="ECO:0000313" key="6">
    <source>
        <dbReference type="EMBL" id="MFF4219193.1"/>
    </source>
</evidence>
<dbReference type="PANTHER" id="PTHR24304:SF2">
    <property type="entry name" value="24-HYDROXYCHOLESTEROL 7-ALPHA-HYDROXYLASE"/>
    <property type="match status" value="1"/>
</dbReference>
<keyword evidence="7" id="KW-1185">Reference proteome</keyword>
<keyword evidence="3" id="KW-0479">Metal-binding</keyword>
<organism evidence="6 7">
    <name type="scientific">Streptomyces nondiastaticus</name>
    <dbReference type="NCBI Taxonomy" id="3154512"/>
    <lineage>
        <taxon>Bacteria</taxon>
        <taxon>Bacillati</taxon>
        <taxon>Actinomycetota</taxon>
        <taxon>Actinomycetes</taxon>
        <taxon>Kitasatosporales</taxon>
        <taxon>Streptomycetaceae</taxon>
        <taxon>Streptomyces</taxon>
    </lineage>
</organism>
<evidence type="ECO:0000256" key="2">
    <source>
        <dbReference type="ARBA" id="ARBA00022617"/>
    </source>
</evidence>
<dbReference type="InterPro" id="IPR001128">
    <property type="entry name" value="Cyt_P450"/>
</dbReference>
<evidence type="ECO:0000256" key="4">
    <source>
        <dbReference type="ARBA" id="ARBA00023004"/>
    </source>
</evidence>
<keyword evidence="2" id="KW-0349">Heme</keyword>
<feature type="compositionally biased region" description="Polar residues" evidence="5">
    <location>
        <begin position="1"/>
        <end position="13"/>
    </location>
</feature>
<accession>A0ABW6U5F0</accession>
<dbReference type="InterPro" id="IPR050529">
    <property type="entry name" value="CYP450_sterol_14alpha_dmase"/>
</dbReference>
<dbReference type="InterPro" id="IPR036396">
    <property type="entry name" value="Cyt_P450_sf"/>
</dbReference>